<feature type="transmembrane region" description="Helical" evidence="1">
    <location>
        <begin position="83"/>
        <end position="104"/>
    </location>
</feature>
<feature type="transmembrane region" description="Helical" evidence="1">
    <location>
        <begin position="6"/>
        <end position="24"/>
    </location>
</feature>
<keyword evidence="3" id="KW-1185">Reference proteome</keyword>
<gene>
    <name evidence="2" type="ORF">IQ266_20770</name>
</gene>
<dbReference type="RefSeq" id="WP_264326999.1">
    <property type="nucleotide sequence ID" value="NZ_JADEXQ010000092.1"/>
</dbReference>
<protein>
    <submittedName>
        <fullName evidence="2">Uncharacterized protein</fullName>
    </submittedName>
</protein>
<reference evidence="2" key="1">
    <citation type="submission" date="2020-10" db="EMBL/GenBank/DDBJ databases">
        <authorList>
            <person name="Castelo-Branco R."/>
            <person name="Eusebio N."/>
            <person name="Adriana R."/>
            <person name="Vieira A."/>
            <person name="Brugerolle De Fraissinette N."/>
            <person name="Rezende De Castro R."/>
            <person name="Schneider M.P."/>
            <person name="Vasconcelos V."/>
            <person name="Leao P.N."/>
        </authorList>
    </citation>
    <scope>NUCLEOTIDE SEQUENCE</scope>
    <source>
        <strain evidence="2">LEGE 11480</strain>
    </source>
</reference>
<sequence>MDKLFNYFWLLSLFTNFLNSAIFWGRAQSRIRQNPELRSGYIRLIRGFIVIMSIPWIIMGIGLETGQTDSLAAYFNPRSGNQAVLAWWISLWAVMGFYLYWIWYRNGAEKLVKHPGLLRGNPNDATVIRLGSTIAIILGFVIHLVLFQVPIKFGN</sequence>
<dbReference type="AlphaFoldDB" id="A0A928Z441"/>
<accession>A0A928Z441</accession>
<evidence type="ECO:0000313" key="3">
    <source>
        <dbReference type="Proteomes" id="UP000625316"/>
    </source>
</evidence>
<name>A0A928Z441_9CYAN</name>
<keyword evidence="1" id="KW-1133">Transmembrane helix</keyword>
<dbReference type="EMBL" id="JADEXQ010000092">
    <property type="protein sequence ID" value="MBE9032176.1"/>
    <property type="molecule type" value="Genomic_DNA"/>
</dbReference>
<comment type="caution">
    <text evidence="2">The sequence shown here is derived from an EMBL/GenBank/DDBJ whole genome shotgun (WGS) entry which is preliminary data.</text>
</comment>
<dbReference type="Proteomes" id="UP000625316">
    <property type="component" value="Unassembled WGS sequence"/>
</dbReference>
<proteinExistence type="predicted"/>
<feature type="transmembrane region" description="Helical" evidence="1">
    <location>
        <begin position="44"/>
        <end position="63"/>
    </location>
</feature>
<feature type="transmembrane region" description="Helical" evidence="1">
    <location>
        <begin position="125"/>
        <end position="146"/>
    </location>
</feature>
<evidence type="ECO:0000313" key="2">
    <source>
        <dbReference type="EMBL" id="MBE9032176.1"/>
    </source>
</evidence>
<evidence type="ECO:0000256" key="1">
    <source>
        <dbReference type="SAM" id="Phobius"/>
    </source>
</evidence>
<organism evidence="2 3">
    <name type="scientific">Romeriopsis navalis LEGE 11480</name>
    <dbReference type="NCBI Taxonomy" id="2777977"/>
    <lineage>
        <taxon>Bacteria</taxon>
        <taxon>Bacillati</taxon>
        <taxon>Cyanobacteriota</taxon>
        <taxon>Cyanophyceae</taxon>
        <taxon>Leptolyngbyales</taxon>
        <taxon>Leptolyngbyaceae</taxon>
        <taxon>Romeriopsis</taxon>
        <taxon>Romeriopsis navalis</taxon>
    </lineage>
</organism>
<keyword evidence="1" id="KW-0472">Membrane</keyword>
<keyword evidence="1" id="KW-0812">Transmembrane</keyword>